<proteinExistence type="predicted"/>
<dbReference type="Proteomes" id="UP000790377">
    <property type="component" value="Unassembled WGS sequence"/>
</dbReference>
<evidence type="ECO:0000313" key="1">
    <source>
        <dbReference type="EMBL" id="KAH7906505.1"/>
    </source>
</evidence>
<evidence type="ECO:0000313" key="2">
    <source>
        <dbReference type="Proteomes" id="UP000790377"/>
    </source>
</evidence>
<protein>
    <submittedName>
        <fullName evidence="1">Uncharacterized protein</fullName>
    </submittedName>
</protein>
<name>A0ACB7ZZ23_9AGAM</name>
<reference evidence="1" key="1">
    <citation type="journal article" date="2021" name="New Phytol.">
        <title>Evolutionary innovations through gain and loss of genes in the ectomycorrhizal Boletales.</title>
        <authorList>
            <person name="Wu G."/>
            <person name="Miyauchi S."/>
            <person name="Morin E."/>
            <person name="Kuo A."/>
            <person name="Drula E."/>
            <person name="Varga T."/>
            <person name="Kohler A."/>
            <person name="Feng B."/>
            <person name="Cao Y."/>
            <person name="Lipzen A."/>
            <person name="Daum C."/>
            <person name="Hundley H."/>
            <person name="Pangilinan J."/>
            <person name="Johnson J."/>
            <person name="Barry K."/>
            <person name="LaButti K."/>
            <person name="Ng V."/>
            <person name="Ahrendt S."/>
            <person name="Min B."/>
            <person name="Choi I.G."/>
            <person name="Park H."/>
            <person name="Plett J.M."/>
            <person name="Magnuson J."/>
            <person name="Spatafora J.W."/>
            <person name="Nagy L.G."/>
            <person name="Henrissat B."/>
            <person name="Grigoriev I.V."/>
            <person name="Yang Z.L."/>
            <person name="Xu J."/>
            <person name="Martin F.M."/>
        </authorList>
    </citation>
    <scope>NUCLEOTIDE SEQUENCE</scope>
    <source>
        <strain evidence="1">ATCC 28755</strain>
    </source>
</reference>
<dbReference type="EMBL" id="MU268010">
    <property type="protein sequence ID" value="KAH7906505.1"/>
    <property type="molecule type" value="Genomic_DNA"/>
</dbReference>
<accession>A0ACB7ZZ23</accession>
<sequence>MAIAILRTAIYPATCSLYPELVVPQVQRFQNINTSDKCVLKVLERAGQSVGFSVDSSIPTEAVRERVPNSSFSHNVPISRRAKRDDEQIRGETSRAILVRKRLLLLANTETSNYVVTISQVTPLSCPIPLTVVINNGAADVFVKVELKSHYPTAADHCTSAWISTIQIFLNTLVVIFGPRMVLTLRAKALNTQATTVDHISVMRFNTRKSTSLTTSSKDKIPAFKLYQNAFGFMWIASLIQHGGVGLSGPEVGRRDSDVTMVFALKVEKLLPKLVFGKACHHERIIRCNERHPFIPKGFQIFVIAGAKVRVKP</sequence>
<gene>
    <name evidence="1" type="ORF">BJ138DRAFT_1105084</name>
</gene>
<comment type="caution">
    <text evidence="1">The sequence shown here is derived from an EMBL/GenBank/DDBJ whole genome shotgun (WGS) entry which is preliminary data.</text>
</comment>
<keyword evidence="2" id="KW-1185">Reference proteome</keyword>
<organism evidence="1 2">
    <name type="scientific">Hygrophoropsis aurantiaca</name>
    <dbReference type="NCBI Taxonomy" id="72124"/>
    <lineage>
        <taxon>Eukaryota</taxon>
        <taxon>Fungi</taxon>
        <taxon>Dikarya</taxon>
        <taxon>Basidiomycota</taxon>
        <taxon>Agaricomycotina</taxon>
        <taxon>Agaricomycetes</taxon>
        <taxon>Agaricomycetidae</taxon>
        <taxon>Boletales</taxon>
        <taxon>Coniophorineae</taxon>
        <taxon>Hygrophoropsidaceae</taxon>
        <taxon>Hygrophoropsis</taxon>
    </lineage>
</organism>